<evidence type="ECO:0000313" key="2">
    <source>
        <dbReference type="EMBL" id="PZX56000.1"/>
    </source>
</evidence>
<feature type="transmembrane region" description="Helical" evidence="1">
    <location>
        <begin position="23"/>
        <end position="44"/>
    </location>
</feature>
<dbReference type="RefSeq" id="WP_086501679.1">
    <property type="nucleotide sequence ID" value="NZ_MSSV01000009.1"/>
</dbReference>
<feature type="transmembrane region" description="Helical" evidence="1">
    <location>
        <begin position="166"/>
        <end position="185"/>
    </location>
</feature>
<keyword evidence="1" id="KW-1133">Transmembrane helix</keyword>
<reference evidence="3 5" key="2">
    <citation type="submission" date="2019-08" db="EMBL/GenBank/DDBJ databases">
        <title>Genome of Algoriphagus ratkowskyi IC026.</title>
        <authorList>
            <person name="Bowman J.P."/>
        </authorList>
    </citation>
    <scope>NUCLEOTIDE SEQUENCE [LARGE SCALE GENOMIC DNA]</scope>
    <source>
        <strain evidence="3 5">IC026</strain>
    </source>
</reference>
<dbReference type="PANTHER" id="PTHR43044">
    <property type="match status" value="1"/>
</dbReference>
<dbReference type="Proteomes" id="UP000249115">
    <property type="component" value="Unassembled WGS sequence"/>
</dbReference>
<feature type="transmembrane region" description="Helical" evidence="1">
    <location>
        <begin position="324"/>
        <end position="343"/>
    </location>
</feature>
<dbReference type="EMBL" id="QKZU01000008">
    <property type="protein sequence ID" value="PZX56000.1"/>
    <property type="molecule type" value="Genomic_DNA"/>
</dbReference>
<feature type="transmembrane region" description="Helical" evidence="1">
    <location>
        <begin position="212"/>
        <end position="230"/>
    </location>
</feature>
<proteinExistence type="predicted"/>
<sequence length="430" mass="48943">MAHDVQHYNLDQKFDFTAATKKGLFTVLGIGAILLIIGIIMAIFGGGHAEAGAAEGHAFHWYQRLYANLWINNVYYTGIAIIGVFFFAIQYAAQAGWSAAIIRVMLSLGNWLPIAGVLMIVTFFVASHDLFHWTHASLFDKASADYDSIIDGKGAFFYWPMAKGTFPIFFVIRMVLFFGFWVFFFKKFQSLTYNEDLAGGTSSWYTIRSWSAYFLIFFAVSSSVAAWDWVMSIDTHWFSTLFGWYVFSSWFVAGLATMTLLILFLKGQGLLEMVNENHVHDLGKFIFGFTIFWTYLWFSQFLLIYYANIPEESVYFLERLSSDIYGPFIFVNLAMNFVLPFLLLMTRDSKRHGVFLKLVCLMIIAGHWVDFFLMVQPGTLGHNGGVGFMEVGMFLVYGAAFTFVVLSGLAKGKLVPKNHPMLEESYNHHI</sequence>
<comment type="caution">
    <text evidence="2">The sequence shown here is derived from an EMBL/GenBank/DDBJ whole genome shotgun (WGS) entry which is preliminary data.</text>
</comment>
<dbReference type="OrthoDB" id="140980at2"/>
<feature type="transmembrane region" description="Helical" evidence="1">
    <location>
        <begin position="387"/>
        <end position="410"/>
    </location>
</feature>
<gene>
    <name evidence="3" type="ORF">ESW18_12905</name>
    <name evidence="2" type="ORF">LV84_02363</name>
</gene>
<dbReference type="PANTHER" id="PTHR43044:SF1">
    <property type="entry name" value="QUINOL:CYTOCHROME C OXIDOREDUCTASE QUINONE-BINDING SUBUNIT 2"/>
    <property type="match status" value="1"/>
</dbReference>
<evidence type="ECO:0000313" key="5">
    <source>
        <dbReference type="Proteomes" id="UP000321927"/>
    </source>
</evidence>
<keyword evidence="5" id="KW-1185">Reference proteome</keyword>
<name>A0A2W7RCE5_9BACT</name>
<feature type="transmembrane region" description="Helical" evidence="1">
    <location>
        <begin position="355"/>
        <end position="375"/>
    </location>
</feature>
<feature type="transmembrane region" description="Helical" evidence="1">
    <location>
        <begin position="242"/>
        <end position="265"/>
    </location>
</feature>
<keyword evidence="1" id="KW-0472">Membrane</keyword>
<evidence type="ECO:0000313" key="4">
    <source>
        <dbReference type="Proteomes" id="UP000249115"/>
    </source>
</evidence>
<feature type="transmembrane region" description="Helical" evidence="1">
    <location>
        <begin position="74"/>
        <end position="93"/>
    </location>
</feature>
<organism evidence="2 4">
    <name type="scientific">Algoriphagus ratkowskyi</name>
    <dbReference type="NCBI Taxonomy" id="57028"/>
    <lineage>
        <taxon>Bacteria</taxon>
        <taxon>Pseudomonadati</taxon>
        <taxon>Bacteroidota</taxon>
        <taxon>Cytophagia</taxon>
        <taxon>Cytophagales</taxon>
        <taxon>Cyclobacteriaceae</taxon>
        <taxon>Algoriphagus</taxon>
    </lineage>
</organism>
<dbReference type="AlphaFoldDB" id="A0A2W7RCE5"/>
<evidence type="ECO:0000256" key="1">
    <source>
        <dbReference type="SAM" id="Phobius"/>
    </source>
</evidence>
<dbReference type="Proteomes" id="UP000321927">
    <property type="component" value="Unassembled WGS sequence"/>
</dbReference>
<feature type="transmembrane region" description="Helical" evidence="1">
    <location>
        <begin position="105"/>
        <end position="126"/>
    </location>
</feature>
<protein>
    <submittedName>
        <fullName evidence="3">Quinol:cytochrome C oxidoreductase</fullName>
    </submittedName>
</protein>
<feature type="transmembrane region" description="Helical" evidence="1">
    <location>
        <begin position="285"/>
        <end position="304"/>
    </location>
</feature>
<accession>A0A2W7RCE5</accession>
<reference evidence="2 4" key="1">
    <citation type="submission" date="2018-06" db="EMBL/GenBank/DDBJ databases">
        <title>Genomic Encyclopedia of Archaeal and Bacterial Type Strains, Phase II (KMG-II): from individual species to whole genera.</title>
        <authorList>
            <person name="Goeker M."/>
        </authorList>
    </citation>
    <scope>NUCLEOTIDE SEQUENCE [LARGE SCALE GENOMIC DNA]</scope>
    <source>
        <strain evidence="2 4">DSM 22686</strain>
    </source>
</reference>
<evidence type="ECO:0000313" key="3">
    <source>
        <dbReference type="EMBL" id="TXD77188.1"/>
    </source>
</evidence>
<keyword evidence="1" id="KW-0812">Transmembrane</keyword>
<dbReference type="EMBL" id="VORV01000008">
    <property type="protein sequence ID" value="TXD77188.1"/>
    <property type="molecule type" value="Genomic_DNA"/>
</dbReference>